<dbReference type="KEGG" id="amob:HG15A2_41850"/>
<reference evidence="3 4" key="1">
    <citation type="submission" date="2019-02" db="EMBL/GenBank/DDBJ databases">
        <title>Deep-cultivation of Planctomycetes and their phenomic and genomic characterization uncovers novel biology.</title>
        <authorList>
            <person name="Wiegand S."/>
            <person name="Jogler M."/>
            <person name="Boedeker C."/>
            <person name="Pinto D."/>
            <person name="Vollmers J."/>
            <person name="Rivas-Marin E."/>
            <person name="Kohn T."/>
            <person name="Peeters S.H."/>
            <person name="Heuer A."/>
            <person name="Rast P."/>
            <person name="Oberbeckmann S."/>
            <person name="Bunk B."/>
            <person name="Jeske O."/>
            <person name="Meyerdierks A."/>
            <person name="Storesund J.E."/>
            <person name="Kallscheuer N."/>
            <person name="Luecker S."/>
            <person name="Lage O.M."/>
            <person name="Pohl T."/>
            <person name="Merkel B.J."/>
            <person name="Hornburger P."/>
            <person name="Mueller R.-W."/>
            <person name="Bruemmer F."/>
            <person name="Labrenz M."/>
            <person name="Spormann A.M."/>
            <person name="Op den Camp H."/>
            <person name="Overmann J."/>
            <person name="Amann R."/>
            <person name="Jetten M.S.M."/>
            <person name="Mascher T."/>
            <person name="Medema M.H."/>
            <person name="Devos D.P."/>
            <person name="Kaster A.-K."/>
            <person name="Ovreas L."/>
            <person name="Rohde M."/>
            <person name="Galperin M.Y."/>
            <person name="Jogler C."/>
        </authorList>
    </citation>
    <scope>NUCLEOTIDE SEQUENCE [LARGE SCALE GENOMIC DNA]</scope>
    <source>
        <strain evidence="3 4">HG15A2</strain>
    </source>
</reference>
<feature type="compositionally biased region" description="Polar residues" evidence="1">
    <location>
        <begin position="913"/>
        <end position="922"/>
    </location>
</feature>
<keyword evidence="4" id="KW-1185">Reference proteome</keyword>
<dbReference type="InterPro" id="IPR059226">
    <property type="entry name" value="Choice_anch_Q_dom"/>
</dbReference>
<dbReference type="Pfam" id="PF07484">
    <property type="entry name" value="Collar"/>
    <property type="match status" value="3"/>
</dbReference>
<dbReference type="NCBIfam" id="NF041518">
    <property type="entry name" value="choice_anch_Q"/>
    <property type="match status" value="1"/>
</dbReference>
<evidence type="ECO:0000256" key="1">
    <source>
        <dbReference type="SAM" id="MobiDB-lite"/>
    </source>
</evidence>
<dbReference type="RefSeq" id="WP_218932121.1">
    <property type="nucleotide sequence ID" value="NZ_CP036263.1"/>
</dbReference>
<dbReference type="Gene3D" id="3.90.1340.10">
    <property type="entry name" value="Phage tail collar domain"/>
    <property type="match status" value="3"/>
</dbReference>
<feature type="region of interest" description="Disordered" evidence="1">
    <location>
        <begin position="1"/>
        <end position="22"/>
    </location>
</feature>
<accession>A0A517N136</accession>
<feature type="compositionally biased region" description="Polar residues" evidence="1">
    <location>
        <begin position="13"/>
        <end position="22"/>
    </location>
</feature>
<feature type="domain" description="Phage tail collar" evidence="2">
    <location>
        <begin position="675"/>
        <end position="730"/>
    </location>
</feature>
<evidence type="ECO:0000313" key="4">
    <source>
        <dbReference type="Proteomes" id="UP000319852"/>
    </source>
</evidence>
<sequence length="1153" mass="119114">MNTSRRPSFLSRCGSSTLHLNQRPGNRRQLRFESLEDRRLLAALTVSSLDDTLDGGSLREAINVANGNGEADTIEFSLSGTINLGSQLPTITTDMNIVGPGAELLTIDAGNGTDGLFATGDGFRIFSIDSLTPIQVEISDLTLTGGDIGTPISGSTAGGAILNHENLLLDRVNLVANAASSVGGGIRNVGDLVVRQSTFSGNTALTGGGLSNLSLTSSVGTATIVDSTLSGNSATGTVVFAGGGGIYNNSSAAVTITGSTLSGNSATTRGGGIFNRGTATLTGSIVANSTANEEVDSTLGTLTGSHNLVEDGSDGLADTITGDPLLGPLANNGGPTQTHALLPDSPAIDAIALTAPVHSYELNGTYADSFGGPDLVPLGGTLVGSGYEFENNEGLTLLSASNDPGEYTIELEFSYVAYDQGNPYQKIIDFKDRGSDNGLYALNDTLVFYESGQVAVSGSVFTANTLHNLVFSRDAVTDEIAAYVDGTLLWTYVDSSDQSVFSGPDQIMRFFENESGPSESEAGFVERIRIFDEVLSPEEVALLGTSFDQRGAPYAREVGAGRDVGAYEAQVAPSADFDNDLKVDGFDFLTWQIGFGMADASRADGNADDDTDVDASDLAAWQLTYGQDFNGPTGTAGGCQAHNNVQASLGLNYLIATQGTFPSGAFAPNGVPYIGEVALFAGDFEPNGWKFADGEILPISQHQALFSLLGTTYGGDGETTFGLPDLRGRTAMGEGTGPGLTPRSLGQKLGTETVTLTTSQLPTHSHSAIGGTVDTTQVGNGAAHNNVQPSLGLNYVITAQGSFPSQSGGGAFHNGYYGAISVYAGFEYATDGPHLNGQLVPTSQNSALFSLLGTTYGGDGRTTFALPDLRGRIAVHEGNGNNLGSRAGVETVALATNQMPAHTHTSPGPDDFTGSTGSGQAHENRQPYLTVNYVINLQGDFPSESGGFGTSSLGAIVPFAGNFAPQGSAFLDGQLLSIAQHQSLFSLLGTTYGGDGEITFALPDLRGRTPVGFGQGAGLTNRSLGEEFGASTHTLTQSQIPIHQHALDGSSAAVALAPTLTLLPSSTSTNLSLAYSPLLADALFGEDADATEEQLAVQPPTAEAIHTAGGETDKRSSTTFDFAELDAVGSGLEGDEAQQEPWLADELLERVFG</sequence>
<proteinExistence type="predicted"/>
<feature type="region of interest" description="Disordered" evidence="1">
    <location>
        <begin position="900"/>
        <end position="922"/>
    </location>
</feature>
<gene>
    <name evidence="3" type="ORF">HG15A2_41850</name>
</gene>
<name>A0A517N136_9BACT</name>
<dbReference type="SUPFAM" id="SSF51126">
    <property type="entry name" value="Pectin lyase-like"/>
    <property type="match status" value="1"/>
</dbReference>
<dbReference type="Proteomes" id="UP000319852">
    <property type="component" value="Chromosome"/>
</dbReference>
<dbReference type="InterPro" id="IPR037053">
    <property type="entry name" value="Phage_tail_collar_dom_sf"/>
</dbReference>
<dbReference type="InterPro" id="IPR011083">
    <property type="entry name" value="Phage_tail_collar_dom"/>
</dbReference>
<dbReference type="Gene3D" id="2.60.120.200">
    <property type="match status" value="1"/>
</dbReference>
<feature type="domain" description="Phage tail collar" evidence="2">
    <location>
        <begin position="954"/>
        <end position="1010"/>
    </location>
</feature>
<organism evidence="3 4">
    <name type="scientific">Adhaeretor mobilis</name>
    <dbReference type="NCBI Taxonomy" id="1930276"/>
    <lineage>
        <taxon>Bacteria</taxon>
        <taxon>Pseudomonadati</taxon>
        <taxon>Planctomycetota</taxon>
        <taxon>Planctomycetia</taxon>
        <taxon>Pirellulales</taxon>
        <taxon>Lacipirellulaceae</taxon>
        <taxon>Adhaeretor</taxon>
    </lineage>
</organism>
<dbReference type="InterPro" id="IPR013320">
    <property type="entry name" value="ConA-like_dom_sf"/>
</dbReference>
<protein>
    <submittedName>
        <fullName evidence="3">Phage Tail Collar Domain protein</fullName>
    </submittedName>
</protein>
<dbReference type="EMBL" id="CP036263">
    <property type="protein sequence ID" value="QDT00843.1"/>
    <property type="molecule type" value="Genomic_DNA"/>
</dbReference>
<evidence type="ECO:0000259" key="2">
    <source>
        <dbReference type="Pfam" id="PF07484"/>
    </source>
</evidence>
<dbReference type="SUPFAM" id="SSF49899">
    <property type="entry name" value="Concanavalin A-like lectins/glucanases"/>
    <property type="match status" value="1"/>
</dbReference>
<dbReference type="AlphaFoldDB" id="A0A517N136"/>
<evidence type="ECO:0000313" key="3">
    <source>
        <dbReference type="EMBL" id="QDT00843.1"/>
    </source>
</evidence>
<dbReference type="SUPFAM" id="SSF88874">
    <property type="entry name" value="Receptor-binding domain of short tail fibre protein gp12"/>
    <property type="match status" value="3"/>
</dbReference>
<feature type="domain" description="Phage tail collar" evidence="2">
    <location>
        <begin position="835"/>
        <end position="873"/>
    </location>
</feature>
<dbReference type="InterPro" id="IPR011050">
    <property type="entry name" value="Pectin_lyase_fold/virulence"/>
</dbReference>